<name>A0A652YVS5_NOCGL</name>
<gene>
    <name evidence="1" type="ORF">FNL38_101170</name>
</gene>
<reference evidence="1" key="1">
    <citation type="submission" date="2019-07" db="EMBL/GenBank/DDBJ databases">
        <title>Genomic Encyclopedia of Type Strains, Phase IV (KMG-IV): sequencing the most valuable type-strain genomes for metagenomic binning, comparative biology and taxonomic classification.</title>
        <authorList>
            <person name="Goeker M."/>
        </authorList>
    </citation>
    <scope>NUCLEOTIDE SEQUENCE</scope>
    <source>
        <strain evidence="1">DSM 44596</strain>
    </source>
</reference>
<accession>A0A652YVS5</accession>
<protein>
    <submittedName>
        <fullName evidence="1">Uncharacterized protein</fullName>
    </submittedName>
</protein>
<evidence type="ECO:0000313" key="1">
    <source>
        <dbReference type="EMBL" id="TYQ07805.1"/>
    </source>
</evidence>
<proteinExistence type="predicted"/>
<comment type="caution">
    <text evidence="1">The sequence shown here is derived from an EMBL/GenBank/DDBJ whole genome shotgun (WGS) entry which is preliminary data.</text>
</comment>
<organism evidence="1">
    <name type="scientific">Nocardia globerula</name>
    <dbReference type="NCBI Taxonomy" id="1818"/>
    <lineage>
        <taxon>Bacteria</taxon>
        <taxon>Bacillati</taxon>
        <taxon>Actinomycetota</taxon>
        <taxon>Actinomycetes</taxon>
        <taxon>Mycobacteriales</taxon>
        <taxon>Nocardiaceae</taxon>
        <taxon>Nocardia</taxon>
    </lineage>
</organism>
<sequence>MTTFATLIGIGLFVAVVYFFAPAEGEGTYIRVEQFRLAAPLGGIFGKVGERSGNNSVGPPCHCDEGEEFTDLSPVR</sequence>
<dbReference type="AlphaFoldDB" id="A0A652YVS5"/>
<dbReference type="EMBL" id="VNIQ01000001">
    <property type="protein sequence ID" value="TYQ07805.1"/>
    <property type="molecule type" value="Genomic_DNA"/>
</dbReference>